<dbReference type="Proteomes" id="UP000266239">
    <property type="component" value="Unassembled WGS sequence"/>
</dbReference>
<dbReference type="VEuPathDB" id="FungiDB:H257_02643"/>
<gene>
    <name evidence="2" type="ORF">DYB25_005152</name>
</gene>
<accession>A0A397BZZ5</accession>
<name>A0A397BZZ5_APHAT</name>
<organism evidence="2 3">
    <name type="scientific">Aphanomyces astaci</name>
    <name type="common">Crayfish plague agent</name>
    <dbReference type="NCBI Taxonomy" id="112090"/>
    <lineage>
        <taxon>Eukaryota</taxon>
        <taxon>Sar</taxon>
        <taxon>Stramenopiles</taxon>
        <taxon>Oomycota</taxon>
        <taxon>Saprolegniomycetes</taxon>
        <taxon>Saprolegniales</taxon>
        <taxon>Verrucalvaceae</taxon>
        <taxon>Aphanomyces</taxon>
    </lineage>
</organism>
<dbReference type="InterPro" id="IPR023799">
    <property type="entry name" value="RbfA_dom_sf"/>
</dbReference>
<comment type="caution">
    <text evidence="2">The sequence shown here is derived from an EMBL/GenBank/DDBJ whole genome shotgun (WGS) entry which is preliminary data.</text>
</comment>
<dbReference type="AlphaFoldDB" id="A0A397BZZ5"/>
<evidence type="ECO:0000256" key="1">
    <source>
        <dbReference type="SAM" id="MobiDB-lite"/>
    </source>
</evidence>
<proteinExistence type="predicted"/>
<reference evidence="2 3" key="1">
    <citation type="submission" date="2018-08" db="EMBL/GenBank/DDBJ databases">
        <title>Aphanomyces genome sequencing and annotation.</title>
        <authorList>
            <person name="Minardi D."/>
            <person name="Oidtmann B."/>
            <person name="Van Der Giezen M."/>
            <person name="Studholme D.J."/>
        </authorList>
    </citation>
    <scope>NUCLEOTIDE SEQUENCE [LARGE SCALE GENOMIC DNA]</scope>
    <source>
        <strain evidence="2 3">Yx</strain>
    </source>
</reference>
<feature type="compositionally biased region" description="Acidic residues" evidence="1">
    <location>
        <begin position="144"/>
        <end position="156"/>
    </location>
</feature>
<dbReference type="InterPro" id="IPR015946">
    <property type="entry name" value="KH_dom-like_a/b"/>
</dbReference>
<feature type="region of interest" description="Disordered" evidence="1">
    <location>
        <begin position="144"/>
        <end position="164"/>
    </location>
</feature>
<sequence>MLSRAAGTVLVRVASTTRTFHSTPMMSARKSKSLSRLTIKRSVLVRQTPQLDVTLRSNMFMTNLIVATFLQDTQNTMKNFDMSSFQDDEDDNKDAPPSVQITNMKAALKQLNDPDSFDLDKIPLMKRGATANEDMMTEEEFEAFLDEDEDDEDEEHDRELEALEREDDKKRVTKMLSPARAMQALQGGDKKRVTTKNAKPLQRDEKADNRFNPELVNHRQQRVGLLLEGFIQDVILRETDLCKGSTQVWITSVNMSPDLRRADLYWDVTTVSHGKVSKTVEAKVVRRLTNMTKWLRVRVTQELGLKVRTNDALWLVQ</sequence>
<dbReference type="EMBL" id="QUTA01000558">
    <property type="protein sequence ID" value="RHY37540.1"/>
    <property type="molecule type" value="Genomic_DNA"/>
</dbReference>
<protein>
    <submittedName>
        <fullName evidence="2">Uncharacterized protein</fullName>
    </submittedName>
</protein>
<evidence type="ECO:0000313" key="3">
    <source>
        <dbReference type="Proteomes" id="UP000266239"/>
    </source>
</evidence>
<feature type="region of interest" description="Disordered" evidence="1">
    <location>
        <begin position="183"/>
        <end position="203"/>
    </location>
</feature>
<dbReference type="SUPFAM" id="SSF89919">
    <property type="entry name" value="Ribosome-binding factor A, RbfA"/>
    <property type="match status" value="1"/>
</dbReference>
<dbReference type="Gene3D" id="3.30.300.20">
    <property type="match status" value="1"/>
</dbReference>
<evidence type="ECO:0000313" key="2">
    <source>
        <dbReference type="EMBL" id="RHY37540.1"/>
    </source>
</evidence>